<dbReference type="GO" id="GO:0010032">
    <property type="term" value="P:meiotic chromosome condensation"/>
    <property type="evidence" value="ECO:0007669"/>
    <property type="project" value="TreeGrafter"/>
</dbReference>
<keyword evidence="1" id="KW-1133">Transmembrane helix</keyword>
<dbReference type="GO" id="GO:0000796">
    <property type="term" value="C:condensin complex"/>
    <property type="evidence" value="ECO:0007669"/>
    <property type="project" value="TreeGrafter"/>
</dbReference>
<dbReference type="GO" id="GO:0000779">
    <property type="term" value="C:condensed chromosome, centromeric region"/>
    <property type="evidence" value="ECO:0007669"/>
    <property type="project" value="TreeGrafter"/>
</dbReference>
<evidence type="ECO:0000313" key="2">
    <source>
        <dbReference type="EMBL" id="KAF3946913.1"/>
    </source>
</evidence>
<dbReference type="AlphaFoldDB" id="A0A8J4QKW2"/>
<dbReference type="GO" id="GO:0042393">
    <property type="term" value="F:histone binding"/>
    <property type="evidence" value="ECO:0007669"/>
    <property type="project" value="TreeGrafter"/>
</dbReference>
<feature type="transmembrane region" description="Helical" evidence="1">
    <location>
        <begin position="79"/>
        <end position="99"/>
    </location>
</feature>
<proteinExistence type="predicted"/>
<accession>A0A8J4QKW2</accession>
<keyword evidence="1" id="KW-0812">Transmembrane</keyword>
<keyword evidence="1" id="KW-0472">Membrane</keyword>
<dbReference type="PANTHER" id="PTHR14222">
    <property type="entry name" value="CONDENSIN"/>
    <property type="match status" value="1"/>
</dbReference>
<dbReference type="Proteomes" id="UP000737018">
    <property type="component" value="Unassembled WGS sequence"/>
</dbReference>
<dbReference type="InterPro" id="IPR026971">
    <property type="entry name" value="CND1/NCAPD3"/>
</dbReference>
<protein>
    <submittedName>
        <fullName evidence="2">Uncharacterized protein</fullName>
    </submittedName>
</protein>
<name>A0A8J4QKW2_9ROSI</name>
<dbReference type="PANTHER" id="PTHR14222:SF1">
    <property type="entry name" value="CONDENSIN-2 COMPLEX SUBUNIT D3"/>
    <property type="match status" value="1"/>
</dbReference>
<reference evidence="2" key="1">
    <citation type="submission" date="2020-03" db="EMBL/GenBank/DDBJ databases">
        <title>Castanea mollissima Vanexum genome sequencing.</title>
        <authorList>
            <person name="Staton M."/>
        </authorList>
    </citation>
    <scope>NUCLEOTIDE SEQUENCE</scope>
    <source>
        <tissue evidence="2">Leaf</tissue>
    </source>
</reference>
<dbReference type="OrthoDB" id="10263978at2759"/>
<organism evidence="2 3">
    <name type="scientific">Castanea mollissima</name>
    <name type="common">Chinese chestnut</name>
    <dbReference type="NCBI Taxonomy" id="60419"/>
    <lineage>
        <taxon>Eukaryota</taxon>
        <taxon>Viridiplantae</taxon>
        <taxon>Streptophyta</taxon>
        <taxon>Embryophyta</taxon>
        <taxon>Tracheophyta</taxon>
        <taxon>Spermatophyta</taxon>
        <taxon>Magnoliopsida</taxon>
        <taxon>eudicotyledons</taxon>
        <taxon>Gunneridae</taxon>
        <taxon>Pentapetalae</taxon>
        <taxon>rosids</taxon>
        <taxon>fabids</taxon>
        <taxon>Fagales</taxon>
        <taxon>Fagaceae</taxon>
        <taxon>Castanea</taxon>
    </lineage>
</organism>
<evidence type="ECO:0000256" key="1">
    <source>
        <dbReference type="SAM" id="Phobius"/>
    </source>
</evidence>
<keyword evidence="3" id="KW-1185">Reference proteome</keyword>
<dbReference type="GO" id="GO:0007076">
    <property type="term" value="P:mitotic chromosome condensation"/>
    <property type="evidence" value="ECO:0007669"/>
    <property type="project" value="InterPro"/>
</dbReference>
<sequence length="123" mass="14424">MYLELEKSDCAALRDNLVVMMADFCVRHLYCSQDYCRDHVYWGGVLFLRFLLSLVDESEKIRQLAEYLYGNILKVKAPLLAYNSFVEAIFILNACLLILRAHEWRADFFAPLYSARTNLHFCN</sequence>
<gene>
    <name evidence="2" type="ORF">CMV_026875</name>
</gene>
<evidence type="ECO:0000313" key="3">
    <source>
        <dbReference type="Proteomes" id="UP000737018"/>
    </source>
</evidence>
<comment type="caution">
    <text evidence="2">The sequence shown here is derived from an EMBL/GenBank/DDBJ whole genome shotgun (WGS) entry which is preliminary data.</text>
</comment>
<dbReference type="EMBL" id="JRKL02008426">
    <property type="protein sequence ID" value="KAF3946913.1"/>
    <property type="molecule type" value="Genomic_DNA"/>
</dbReference>